<dbReference type="Gene3D" id="1.25.10.10">
    <property type="entry name" value="Leucine-rich Repeat Variant"/>
    <property type="match status" value="1"/>
</dbReference>
<keyword evidence="7" id="KW-1185">Reference proteome</keyword>
<keyword evidence="2" id="KW-0694">RNA-binding</keyword>
<feature type="domain" description="PUM-HD" evidence="5">
    <location>
        <begin position="140"/>
        <end position="503"/>
    </location>
</feature>
<reference evidence="6 7" key="1">
    <citation type="submission" date="2019-07" db="EMBL/GenBank/DDBJ databases">
        <title>Genome assembly of two rare yeast pathogens: Diutina rugosa and Trichomonascus ciferrii.</title>
        <authorList>
            <person name="Mixao V."/>
            <person name="Saus E."/>
            <person name="Hansen A."/>
            <person name="Lass-Flor C."/>
            <person name="Gabaldon T."/>
        </authorList>
    </citation>
    <scope>NUCLEOTIDE SEQUENCE [LARGE SCALE GENOMIC DNA]</scope>
    <source>
        <strain evidence="6 7">CBS 613</strain>
    </source>
</reference>
<dbReference type="GO" id="GO:0010629">
    <property type="term" value="P:negative regulation of gene expression"/>
    <property type="evidence" value="ECO:0007669"/>
    <property type="project" value="UniProtKB-ARBA"/>
</dbReference>
<dbReference type="GeneID" id="54781830"/>
<feature type="compositionally biased region" description="Acidic residues" evidence="4">
    <location>
        <begin position="60"/>
        <end position="74"/>
    </location>
</feature>
<feature type="compositionally biased region" description="Acidic residues" evidence="4">
    <location>
        <begin position="81"/>
        <end position="102"/>
    </location>
</feature>
<dbReference type="InterPro" id="IPR001313">
    <property type="entry name" value="Pumilio_RNA-bd_rpt"/>
</dbReference>
<dbReference type="PANTHER" id="PTHR13389:SF0">
    <property type="entry name" value="PUMILIO HOMOLOG 3"/>
    <property type="match status" value="1"/>
</dbReference>
<evidence type="ECO:0000256" key="4">
    <source>
        <dbReference type="SAM" id="MobiDB-lite"/>
    </source>
</evidence>
<dbReference type="SUPFAM" id="SSF48371">
    <property type="entry name" value="ARM repeat"/>
    <property type="match status" value="1"/>
</dbReference>
<dbReference type="InterPro" id="IPR016024">
    <property type="entry name" value="ARM-type_fold"/>
</dbReference>
<dbReference type="PROSITE" id="PS50302">
    <property type="entry name" value="PUM"/>
    <property type="match status" value="3"/>
</dbReference>
<dbReference type="VEuPathDB" id="FungiDB:DIURU_003179"/>
<feature type="region of interest" description="Disordered" evidence="4">
    <location>
        <begin position="1"/>
        <end position="134"/>
    </location>
</feature>
<accession>A0A642ULY6</accession>
<feature type="repeat" description="Pumilio" evidence="3">
    <location>
        <begin position="206"/>
        <end position="241"/>
    </location>
</feature>
<evidence type="ECO:0000259" key="5">
    <source>
        <dbReference type="PROSITE" id="PS50303"/>
    </source>
</evidence>
<dbReference type="GO" id="GO:0006417">
    <property type="term" value="P:regulation of translation"/>
    <property type="evidence" value="ECO:0007669"/>
    <property type="project" value="TreeGrafter"/>
</dbReference>
<evidence type="ECO:0000313" key="6">
    <source>
        <dbReference type="EMBL" id="KAA8901470.1"/>
    </source>
</evidence>
<feature type="repeat" description="Pumilio" evidence="3">
    <location>
        <begin position="242"/>
        <end position="278"/>
    </location>
</feature>
<feature type="compositionally biased region" description="Basic and acidic residues" evidence="4">
    <location>
        <begin position="103"/>
        <end position="126"/>
    </location>
</feature>
<dbReference type="Pfam" id="PF08144">
    <property type="entry name" value="CPL"/>
    <property type="match status" value="1"/>
</dbReference>
<evidence type="ECO:0000256" key="1">
    <source>
        <dbReference type="ARBA" id="ARBA00022737"/>
    </source>
</evidence>
<dbReference type="PROSITE" id="PS50303">
    <property type="entry name" value="PUM_HD"/>
    <property type="match status" value="1"/>
</dbReference>
<dbReference type="RefSeq" id="XP_034011951.1">
    <property type="nucleotide sequence ID" value="XM_034155912.1"/>
</dbReference>
<dbReference type="InterPro" id="IPR012959">
    <property type="entry name" value="CPL_dom"/>
</dbReference>
<dbReference type="OMA" id="YGPEFSI"/>
<evidence type="ECO:0000256" key="2">
    <source>
        <dbReference type="ARBA" id="ARBA00022884"/>
    </source>
</evidence>
<gene>
    <name evidence="6" type="ORF">DIURU_003179</name>
</gene>
<protein>
    <recommendedName>
        <fullName evidence="5">PUM-HD domain-containing protein</fullName>
    </recommendedName>
</protein>
<sequence length="678" mass="76503">MGIKAAKRKLETGKATQKSKKAKVVEPVESSEASEASSSEDISDSSEDELDQINTSGVQPEDDDEESEADELDELDKMSEDDNDDEKDAEDDDEDDEDEEQQNDDKPKVSPEERAKARKEQKEELKKRKLQRKAGTEVQQIKKLWEKLRCTKPVPSKEERDKLANEIWTLSQDVILDLVLKHDASRVVQTLVKYSPQERRDKIVTALKGHFYDLATSAYGKYLLVKLLHYGSKNAKQMVINELHGKLRKLMRHREGAYVVEDLFVLYSTQAQRKQMMREFWGSEYAVFKESGQDQTVVDVIHSSSEKKHLIMTNLYGTISASVNKGSTGFQILHAAMKEYVACLVDDVEANNSQIREFVELLQEQVAELIHTPEGSDVACTLIALATAKERRNIVKHLKSHAADMVKNEHGNLVLITLYMVTDDTVMLTKAFGEELYGPEVLPGVVVDKWGRRAPLYILRGLDKRYFNPRVQALLKGYETLAYAHTTKKPQDKRQAELREAMVPMFYSSILALGDDFSSFFSENLAAQFITELILTPGDYPQRQELLDKVVEVSTSGDVREDHHLLNHAVFVSRALKSLIQGTQYKFNHESKKVEKVDGVDAIPGTGVDLAERIAKDIDVAQWVAANQGAFTVVALYEVLSLAKSSEAKKLQKQVKKLAKTIKEDTDNKGAQLLLEIV</sequence>
<evidence type="ECO:0000313" key="7">
    <source>
        <dbReference type="Proteomes" id="UP000449547"/>
    </source>
</evidence>
<comment type="caution">
    <text evidence="6">The sequence shown here is derived from an EMBL/GenBank/DDBJ whole genome shotgun (WGS) entry which is preliminary data.</text>
</comment>
<name>A0A642ULY6_DIURU</name>
<evidence type="ECO:0000256" key="3">
    <source>
        <dbReference type="PROSITE-ProRule" id="PRU00317"/>
    </source>
</evidence>
<dbReference type="OrthoDB" id="497380at2759"/>
<dbReference type="AlphaFoldDB" id="A0A642ULY6"/>
<dbReference type="InterPro" id="IPR033133">
    <property type="entry name" value="PUM-HD"/>
</dbReference>
<keyword evidence="1" id="KW-0677">Repeat</keyword>
<organism evidence="6 7">
    <name type="scientific">Diutina rugosa</name>
    <name type="common">Yeast</name>
    <name type="synonym">Candida rugosa</name>
    <dbReference type="NCBI Taxonomy" id="5481"/>
    <lineage>
        <taxon>Eukaryota</taxon>
        <taxon>Fungi</taxon>
        <taxon>Dikarya</taxon>
        <taxon>Ascomycota</taxon>
        <taxon>Saccharomycotina</taxon>
        <taxon>Pichiomycetes</taxon>
        <taxon>Debaryomycetaceae</taxon>
        <taxon>Diutina</taxon>
    </lineage>
</organism>
<dbReference type="Proteomes" id="UP000449547">
    <property type="component" value="Unassembled WGS sequence"/>
</dbReference>
<dbReference type="EMBL" id="SWFT01000102">
    <property type="protein sequence ID" value="KAA8901470.1"/>
    <property type="molecule type" value="Genomic_DNA"/>
</dbReference>
<dbReference type="SMART" id="SM00025">
    <property type="entry name" value="Pumilio"/>
    <property type="match status" value="5"/>
</dbReference>
<dbReference type="InterPro" id="IPR040059">
    <property type="entry name" value="PUM3"/>
</dbReference>
<dbReference type="InterPro" id="IPR011989">
    <property type="entry name" value="ARM-like"/>
</dbReference>
<dbReference type="GO" id="GO:0003729">
    <property type="term" value="F:mRNA binding"/>
    <property type="evidence" value="ECO:0007669"/>
    <property type="project" value="TreeGrafter"/>
</dbReference>
<proteinExistence type="predicted"/>
<dbReference type="PANTHER" id="PTHR13389">
    <property type="entry name" value="PUMILIO HOMOLOG 3"/>
    <property type="match status" value="1"/>
</dbReference>
<dbReference type="GO" id="GO:0005730">
    <property type="term" value="C:nucleolus"/>
    <property type="evidence" value="ECO:0007669"/>
    <property type="project" value="TreeGrafter"/>
</dbReference>
<feature type="repeat" description="Pumilio" evidence="3">
    <location>
        <begin position="169"/>
        <end position="205"/>
    </location>
</feature>
<feature type="compositionally biased region" description="Acidic residues" evidence="4">
    <location>
        <begin position="41"/>
        <end position="51"/>
    </location>
</feature>
<feature type="compositionally biased region" description="Low complexity" evidence="4">
    <location>
        <begin position="25"/>
        <end position="40"/>
    </location>
</feature>
<dbReference type="Pfam" id="PF00806">
    <property type="entry name" value="PUF"/>
    <property type="match status" value="2"/>
</dbReference>